<gene>
    <name evidence="1" type="ORF">F5050DRAFT_1397419</name>
</gene>
<keyword evidence="2" id="KW-1185">Reference proteome</keyword>
<evidence type="ECO:0000313" key="2">
    <source>
        <dbReference type="Proteomes" id="UP001163828"/>
    </source>
</evidence>
<dbReference type="EMBL" id="MU790580">
    <property type="protein sequence ID" value="KAJ3997517.1"/>
    <property type="molecule type" value="Genomic_DNA"/>
</dbReference>
<protein>
    <submittedName>
        <fullName evidence="1">Uncharacterized protein</fullName>
    </submittedName>
</protein>
<comment type="caution">
    <text evidence="1">The sequence shown here is derived from an EMBL/GenBank/DDBJ whole genome shotgun (WGS) entry which is preliminary data.</text>
</comment>
<accession>A0ABQ8QG94</accession>
<proteinExistence type="predicted"/>
<evidence type="ECO:0000313" key="1">
    <source>
        <dbReference type="EMBL" id="KAJ3997517.1"/>
    </source>
</evidence>
<organism evidence="1 2">
    <name type="scientific">Lentinula boryana</name>
    <dbReference type="NCBI Taxonomy" id="40481"/>
    <lineage>
        <taxon>Eukaryota</taxon>
        <taxon>Fungi</taxon>
        <taxon>Dikarya</taxon>
        <taxon>Basidiomycota</taxon>
        <taxon>Agaricomycotina</taxon>
        <taxon>Agaricomycetes</taxon>
        <taxon>Agaricomycetidae</taxon>
        <taxon>Agaricales</taxon>
        <taxon>Marasmiineae</taxon>
        <taxon>Omphalotaceae</taxon>
        <taxon>Lentinula</taxon>
    </lineage>
</organism>
<dbReference type="Proteomes" id="UP001163828">
    <property type="component" value="Unassembled WGS sequence"/>
</dbReference>
<sequence>MFRIPAPLRSTTSPCHTAAGPATLQLCETTSKGSLRLVHSRFQPSILMIVRIPAIQCLVLLVFSYTWESTGNTTAKETWRKANPSIRWCNTATVHWNWYEGCCGAYTMFLCLVLCAKSYQRGREEELPLTGARREQELTHTVLSQKNRDTGQGETPLPVSTFGSAFNGDLIFTFWTMIQRKNYIYRGSMSSYLS</sequence>
<name>A0ABQ8QG94_9AGAR</name>
<reference evidence="1" key="1">
    <citation type="submission" date="2022-08" db="EMBL/GenBank/DDBJ databases">
        <authorList>
            <consortium name="DOE Joint Genome Institute"/>
            <person name="Min B."/>
            <person name="Riley R."/>
            <person name="Sierra-Patev S."/>
            <person name="Naranjo-Ortiz M."/>
            <person name="Looney B."/>
            <person name="Konkel Z."/>
            <person name="Slot J.C."/>
            <person name="Sakamoto Y."/>
            <person name="Steenwyk J.L."/>
            <person name="Rokas A."/>
            <person name="Carro J."/>
            <person name="Camarero S."/>
            <person name="Ferreira P."/>
            <person name="Molpeceres G."/>
            <person name="Ruiz-Duenas F.J."/>
            <person name="Serrano A."/>
            <person name="Henrissat B."/>
            <person name="Drula E."/>
            <person name="Hughes K.W."/>
            <person name="Mata J.L."/>
            <person name="Ishikawa N.K."/>
            <person name="Vargas-Isla R."/>
            <person name="Ushijima S."/>
            <person name="Smith C.A."/>
            <person name="Ahrendt S."/>
            <person name="Andreopoulos W."/>
            <person name="He G."/>
            <person name="Labutti K."/>
            <person name="Lipzen A."/>
            <person name="Ng V."/>
            <person name="Sandor L."/>
            <person name="Barry K."/>
            <person name="Martinez A.T."/>
            <person name="Xiao Y."/>
            <person name="Gibbons J.G."/>
            <person name="Terashima K."/>
            <person name="Hibbett D.S."/>
            <person name="Grigoriev I.V."/>
        </authorList>
    </citation>
    <scope>NUCLEOTIDE SEQUENCE</scope>
    <source>
        <strain evidence="1">TFB10827</strain>
    </source>
</reference>